<evidence type="ECO:0000313" key="3">
    <source>
        <dbReference type="Proteomes" id="UP000242913"/>
    </source>
</evidence>
<proteinExistence type="predicted"/>
<keyword evidence="1" id="KW-0812">Transmembrane</keyword>
<organism evidence="2 3">
    <name type="scientific">Onchocerca flexuosa</name>
    <dbReference type="NCBI Taxonomy" id="387005"/>
    <lineage>
        <taxon>Eukaryota</taxon>
        <taxon>Metazoa</taxon>
        <taxon>Ecdysozoa</taxon>
        <taxon>Nematoda</taxon>
        <taxon>Chromadorea</taxon>
        <taxon>Rhabditida</taxon>
        <taxon>Spirurina</taxon>
        <taxon>Spiruromorpha</taxon>
        <taxon>Filarioidea</taxon>
        <taxon>Onchocercidae</taxon>
        <taxon>Onchocerca</taxon>
    </lineage>
</organism>
<keyword evidence="3" id="KW-1185">Reference proteome</keyword>
<dbReference type="AlphaFoldDB" id="A0A238BV05"/>
<keyword evidence="1" id="KW-0472">Membrane</keyword>
<dbReference type="Proteomes" id="UP000242913">
    <property type="component" value="Unassembled WGS sequence"/>
</dbReference>
<name>A0A238BV05_9BILA</name>
<protein>
    <submittedName>
        <fullName evidence="2">Uncharacterized protein</fullName>
    </submittedName>
</protein>
<reference evidence="2 3" key="1">
    <citation type="submission" date="2015-12" db="EMBL/GenBank/DDBJ databases">
        <title>Draft genome of the nematode, Onchocerca flexuosa.</title>
        <authorList>
            <person name="Mitreva M."/>
        </authorList>
    </citation>
    <scope>NUCLEOTIDE SEQUENCE [LARGE SCALE GENOMIC DNA]</scope>
    <source>
        <strain evidence="2">Red Deer</strain>
    </source>
</reference>
<gene>
    <name evidence="2" type="ORF">X798_04469</name>
</gene>
<sequence>MFTCVNQERMIIVALVMLMIVIVCMDPWRITANLEFVDDTILSIDNMEIYDSLTLKEMLHKPAISENQI</sequence>
<evidence type="ECO:0000256" key="1">
    <source>
        <dbReference type="SAM" id="Phobius"/>
    </source>
</evidence>
<keyword evidence="1" id="KW-1133">Transmembrane helix</keyword>
<evidence type="ECO:0000313" key="2">
    <source>
        <dbReference type="EMBL" id="OZC08535.1"/>
    </source>
</evidence>
<accession>A0A238BV05</accession>
<dbReference type="EMBL" id="KZ270007">
    <property type="protein sequence ID" value="OZC08535.1"/>
    <property type="molecule type" value="Genomic_DNA"/>
</dbReference>
<feature type="transmembrane region" description="Helical" evidence="1">
    <location>
        <begin position="12"/>
        <end position="30"/>
    </location>
</feature>